<dbReference type="AlphaFoldDB" id="A0A7E4WD71"/>
<evidence type="ECO:0000313" key="2">
    <source>
        <dbReference type="Proteomes" id="UP000492821"/>
    </source>
</evidence>
<proteinExistence type="predicted"/>
<protein>
    <submittedName>
        <fullName evidence="3">Uncharacterized protein</fullName>
    </submittedName>
</protein>
<dbReference type="WBParaSite" id="Pan_g9144.t1">
    <property type="protein sequence ID" value="Pan_g9144.t1"/>
    <property type="gene ID" value="Pan_g9144"/>
</dbReference>
<sequence>MAVPHGREVGPIWLDRCDIAKTCGHTLQGKDDEIAIWNAEFALRRTQRQQKQTPNAELKKRSACRLAKKRGPPAHSAHQALATAIKMRNNDEDNREQTGFTDIEADRPYNLGSDKVMLQPPAQLEALESKKSCMDVSPSIMAVA</sequence>
<reference evidence="2" key="1">
    <citation type="journal article" date="2013" name="Genetics">
        <title>The draft genome and transcriptome of Panagrellus redivivus are shaped by the harsh demands of a free-living lifestyle.</title>
        <authorList>
            <person name="Srinivasan J."/>
            <person name="Dillman A.R."/>
            <person name="Macchietto M.G."/>
            <person name="Heikkinen L."/>
            <person name="Lakso M."/>
            <person name="Fracchia K.M."/>
            <person name="Antoshechkin I."/>
            <person name="Mortazavi A."/>
            <person name="Wong G."/>
            <person name="Sternberg P.W."/>
        </authorList>
    </citation>
    <scope>NUCLEOTIDE SEQUENCE [LARGE SCALE GENOMIC DNA]</scope>
    <source>
        <strain evidence="2">MT8872</strain>
    </source>
</reference>
<name>A0A7E4WD71_PANRE</name>
<reference evidence="3" key="2">
    <citation type="submission" date="2020-10" db="UniProtKB">
        <authorList>
            <consortium name="WormBaseParasite"/>
        </authorList>
    </citation>
    <scope>IDENTIFICATION</scope>
</reference>
<keyword evidence="2" id="KW-1185">Reference proteome</keyword>
<evidence type="ECO:0000256" key="1">
    <source>
        <dbReference type="SAM" id="MobiDB-lite"/>
    </source>
</evidence>
<organism evidence="2 3">
    <name type="scientific">Panagrellus redivivus</name>
    <name type="common">Microworm</name>
    <dbReference type="NCBI Taxonomy" id="6233"/>
    <lineage>
        <taxon>Eukaryota</taxon>
        <taxon>Metazoa</taxon>
        <taxon>Ecdysozoa</taxon>
        <taxon>Nematoda</taxon>
        <taxon>Chromadorea</taxon>
        <taxon>Rhabditida</taxon>
        <taxon>Tylenchina</taxon>
        <taxon>Panagrolaimomorpha</taxon>
        <taxon>Panagrolaimoidea</taxon>
        <taxon>Panagrolaimidae</taxon>
        <taxon>Panagrellus</taxon>
    </lineage>
</organism>
<feature type="region of interest" description="Disordered" evidence="1">
    <location>
        <begin position="87"/>
        <end position="107"/>
    </location>
</feature>
<dbReference type="Proteomes" id="UP000492821">
    <property type="component" value="Unassembled WGS sequence"/>
</dbReference>
<evidence type="ECO:0000313" key="3">
    <source>
        <dbReference type="WBParaSite" id="Pan_g9144.t1"/>
    </source>
</evidence>
<accession>A0A7E4WD71</accession>